<dbReference type="EMBL" id="JBHTIS010002332">
    <property type="protein sequence ID" value="MFD1049679.1"/>
    <property type="molecule type" value="Genomic_DNA"/>
</dbReference>
<dbReference type="Proteomes" id="UP001597045">
    <property type="component" value="Unassembled WGS sequence"/>
</dbReference>
<organism evidence="1 2">
    <name type="scientific">Kibdelosporangium lantanae</name>
    <dbReference type="NCBI Taxonomy" id="1497396"/>
    <lineage>
        <taxon>Bacteria</taxon>
        <taxon>Bacillati</taxon>
        <taxon>Actinomycetota</taxon>
        <taxon>Actinomycetes</taxon>
        <taxon>Pseudonocardiales</taxon>
        <taxon>Pseudonocardiaceae</taxon>
        <taxon>Kibdelosporangium</taxon>
    </lineage>
</organism>
<reference evidence="2" key="1">
    <citation type="journal article" date="2019" name="Int. J. Syst. Evol. Microbiol.">
        <title>The Global Catalogue of Microorganisms (GCM) 10K type strain sequencing project: providing services to taxonomists for standard genome sequencing and annotation.</title>
        <authorList>
            <consortium name="The Broad Institute Genomics Platform"/>
            <consortium name="The Broad Institute Genome Sequencing Center for Infectious Disease"/>
            <person name="Wu L."/>
            <person name="Ma J."/>
        </authorList>
    </citation>
    <scope>NUCLEOTIDE SEQUENCE [LARGE SCALE GENOMIC DNA]</scope>
    <source>
        <strain evidence="2">JCM 31486</strain>
    </source>
</reference>
<protein>
    <submittedName>
        <fullName evidence="1">Uncharacterized protein</fullName>
    </submittedName>
</protein>
<name>A0ABW3MJ97_9PSEU</name>
<comment type="caution">
    <text evidence="1">The sequence shown here is derived from an EMBL/GenBank/DDBJ whole genome shotgun (WGS) entry which is preliminary data.</text>
</comment>
<evidence type="ECO:0000313" key="2">
    <source>
        <dbReference type="Proteomes" id="UP001597045"/>
    </source>
</evidence>
<proteinExistence type="predicted"/>
<keyword evidence="2" id="KW-1185">Reference proteome</keyword>
<evidence type="ECO:0000313" key="1">
    <source>
        <dbReference type="EMBL" id="MFD1049679.1"/>
    </source>
</evidence>
<accession>A0ABW3MJ97</accession>
<gene>
    <name evidence="1" type="ORF">ACFQ1S_31210</name>
</gene>
<sequence length="46" mass="4756">MTLAGVQGETQSEAFLRAVFVVVGAECFCQVVGVSGYPQVVDCCSA</sequence>